<dbReference type="Proteomes" id="UP000491181">
    <property type="component" value="Unassembled WGS sequence"/>
</dbReference>
<proteinExistence type="predicted"/>
<protein>
    <recommendedName>
        <fullName evidence="1">PLD phosphodiesterase domain-containing protein</fullName>
    </recommendedName>
</protein>
<reference evidence="2 3" key="1">
    <citation type="journal article" date="2020" name="Microbiome">
        <title>Single-cell genomics of uncultured bacteria reveals dietary fiber responders in the mouse gut microbiota.</title>
        <authorList>
            <person name="Chijiiwa R."/>
            <person name="Hosokawa M."/>
            <person name="Kogawa M."/>
            <person name="Nishikawa Y."/>
            <person name="Ide K."/>
            <person name="Sakanashi C."/>
            <person name="Takahashi K."/>
            <person name="Takeyama H."/>
        </authorList>
    </citation>
    <scope>NUCLEOTIDE SEQUENCE [LARGE SCALE GENOMIC DNA]</scope>
    <source>
        <strain evidence="2">IMSAGC_001</strain>
    </source>
</reference>
<accession>A0A7I9ZY31</accession>
<dbReference type="RefSeq" id="WP_228767146.1">
    <property type="nucleotide sequence ID" value="NZ_BLLS01000002.1"/>
</dbReference>
<evidence type="ECO:0000313" key="3">
    <source>
        <dbReference type="Proteomes" id="UP000491181"/>
    </source>
</evidence>
<dbReference type="Pfam" id="PF13091">
    <property type="entry name" value="PLDc_2"/>
    <property type="match status" value="1"/>
</dbReference>
<organism evidence="2 3">
    <name type="scientific">Bacteroides acidifaciens</name>
    <dbReference type="NCBI Taxonomy" id="85831"/>
    <lineage>
        <taxon>Bacteria</taxon>
        <taxon>Pseudomonadati</taxon>
        <taxon>Bacteroidota</taxon>
        <taxon>Bacteroidia</taxon>
        <taxon>Bacteroidales</taxon>
        <taxon>Bacteroidaceae</taxon>
        <taxon>Bacteroides</taxon>
    </lineage>
</organism>
<dbReference type="GO" id="GO:0003824">
    <property type="term" value="F:catalytic activity"/>
    <property type="evidence" value="ECO:0007669"/>
    <property type="project" value="InterPro"/>
</dbReference>
<sequence>MKLIYNFWYFLFCSNCMDIIRYVKNEEHYALLMDQVNKVKHTLWIGTADLKDLYVNSLSSTATPFLQLLEEKVKEKVAIRLIHAKEPGTNFRADFDKYPLLWTGVERVLCPRVHFKILVFDMQSVYIGSANMTGAAFGMKSTKTRNFEAGIFTEVPELVESAVEQFDEVWMGKHCKECGRKLFCGDRVV</sequence>
<dbReference type="EMBL" id="BLLS01000002">
    <property type="protein sequence ID" value="GFH84822.1"/>
    <property type="molecule type" value="Genomic_DNA"/>
</dbReference>
<gene>
    <name evidence="2" type="ORF">IMSAGC001_00217</name>
</gene>
<comment type="caution">
    <text evidence="2">The sequence shown here is derived from an EMBL/GenBank/DDBJ whole genome shotgun (WGS) entry which is preliminary data.</text>
</comment>
<name>A0A7I9ZY31_9BACE</name>
<dbReference type="InterPro" id="IPR025202">
    <property type="entry name" value="PLD-like_dom"/>
</dbReference>
<feature type="domain" description="PLD phosphodiesterase" evidence="1">
    <location>
        <begin position="114"/>
        <end position="136"/>
    </location>
</feature>
<dbReference type="CDD" id="cd00138">
    <property type="entry name" value="PLDc_SF"/>
    <property type="match status" value="1"/>
</dbReference>
<evidence type="ECO:0000259" key="1">
    <source>
        <dbReference type="PROSITE" id="PS50035"/>
    </source>
</evidence>
<dbReference type="SUPFAM" id="SSF56024">
    <property type="entry name" value="Phospholipase D/nuclease"/>
    <property type="match status" value="1"/>
</dbReference>
<dbReference type="PROSITE" id="PS50035">
    <property type="entry name" value="PLD"/>
    <property type="match status" value="1"/>
</dbReference>
<dbReference type="AlphaFoldDB" id="A0A7I9ZY31"/>
<dbReference type="Gene3D" id="3.30.870.10">
    <property type="entry name" value="Endonuclease Chain A"/>
    <property type="match status" value="1"/>
</dbReference>
<dbReference type="InterPro" id="IPR001736">
    <property type="entry name" value="PLipase_D/transphosphatidylase"/>
</dbReference>
<evidence type="ECO:0000313" key="2">
    <source>
        <dbReference type="EMBL" id="GFH84822.1"/>
    </source>
</evidence>
<dbReference type="GO" id="GO:0006793">
    <property type="term" value="P:phosphorus metabolic process"/>
    <property type="evidence" value="ECO:0007669"/>
    <property type="project" value="UniProtKB-ARBA"/>
</dbReference>